<reference evidence="2" key="1">
    <citation type="journal article" date="2014" name="Int. J. Syst. Evol. Microbiol.">
        <title>Complete genome sequence of Corynebacterium casei LMG S-19264T (=DSM 44701T), isolated from a smear-ripened cheese.</title>
        <authorList>
            <consortium name="US DOE Joint Genome Institute (JGI-PGF)"/>
            <person name="Walter F."/>
            <person name="Albersmeier A."/>
            <person name="Kalinowski J."/>
            <person name="Ruckert C."/>
        </authorList>
    </citation>
    <scope>NUCLEOTIDE SEQUENCE</scope>
    <source>
        <strain evidence="2">CGMCC 1.12919</strain>
    </source>
</reference>
<comment type="caution">
    <text evidence="2">The sequence shown here is derived from an EMBL/GenBank/DDBJ whole genome shotgun (WGS) entry which is preliminary data.</text>
</comment>
<dbReference type="AlphaFoldDB" id="A0A916UR77"/>
<accession>A0A916UR77</accession>
<organism evidence="2 3">
    <name type="scientific">Chelatococcus reniformis</name>
    <dbReference type="NCBI Taxonomy" id="1494448"/>
    <lineage>
        <taxon>Bacteria</taxon>
        <taxon>Pseudomonadati</taxon>
        <taxon>Pseudomonadota</taxon>
        <taxon>Alphaproteobacteria</taxon>
        <taxon>Hyphomicrobiales</taxon>
        <taxon>Chelatococcaceae</taxon>
        <taxon>Chelatococcus</taxon>
    </lineage>
</organism>
<dbReference type="SUPFAM" id="SSF75708">
    <property type="entry name" value="Chemotaxis phosphatase CheZ"/>
    <property type="match status" value="1"/>
</dbReference>
<evidence type="ECO:0008006" key="4">
    <source>
        <dbReference type="Google" id="ProtNLM"/>
    </source>
</evidence>
<dbReference type="EMBL" id="BMGG01000009">
    <property type="protein sequence ID" value="GGC84253.1"/>
    <property type="molecule type" value="Genomic_DNA"/>
</dbReference>
<evidence type="ECO:0000313" key="2">
    <source>
        <dbReference type="EMBL" id="GGC84253.1"/>
    </source>
</evidence>
<gene>
    <name evidence="2" type="ORF">GCM10010994_47720</name>
</gene>
<feature type="compositionally biased region" description="Basic and acidic residues" evidence="1">
    <location>
        <begin position="213"/>
        <end position="223"/>
    </location>
</feature>
<feature type="region of interest" description="Disordered" evidence="1">
    <location>
        <begin position="189"/>
        <end position="247"/>
    </location>
</feature>
<proteinExistence type="predicted"/>
<evidence type="ECO:0000256" key="1">
    <source>
        <dbReference type="SAM" id="MobiDB-lite"/>
    </source>
</evidence>
<protein>
    <recommendedName>
        <fullName evidence="4">Chemotaxis protein CheZ</fullName>
    </recommendedName>
</protein>
<dbReference type="Proteomes" id="UP000637002">
    <property type="component" value="Unassembled WGS sequence"/>
</dbReference>
<keyword evidence="3" id="KW-1185">Reference proteome</keyword>
<dbReference type="RefSeq" id="WP_210324568.1">
    <property type="nucleotide sequence ID" value="NZ_BMGG01000009.1"/>
</dbReference>
<name>A0A916UR77_9HYPH</name>
<evidence type="ECO:0000313" key="3">
    <source>
        <dbReference type="Proteomes" id="UP000637002"/>
    </source>
</evidence>
<reference evidence="2" key="2">
    <citation type="submission" date="2020-09" db="EMBL/GenBank/DDBJ databases">
        <authorList>
            <person name="Sun Q."/>
            <person name="Zhou Y."/>
        </authorList>
    </citation>
    <scope>NUCLEOTIDE SEQUENCE</scope>
    <source>
        <strain evidence="2">CGMCC 1.12919</strain>
    </source>
</reference>
<sequence length="257" mass="27886">MLAPMRMTDMATVAQLSDDEYLSIWSALMEAPRGRRFLSEFARRTRIAETRTLLDSVQALERALVAERTRAGSNVERTAPPPEPAPGTQLRAIVDEAAEVLDSVVRINDNATVDVRKAADAIRATVEVLRDGGVRRVICDELRQQIEEILEIVAVQQIASQRTARIAEAMAALADRLDAAPADQPRALAATPLGHAPGQRTPALGRDPAPNEASEREEPKDHPAPGAAGRTRPRPAQSSRHGVDAGEIQRLLQALRS</sequence>